<dbReference type="Pfam" id="PF14541">
    <property type="entry name" value="TAXi_C"/>
    <property type="match status" value="1"/>
</dbReference>
<keyword evidence="3" id="KW-1185">Reference proteome</keyword>
<name>A0A2G2YZS8_CAPAN</name>
<dbReference type="Gramene" id="PHT75115">
    <property type="protein sequence ID" value="PHT75115"/>
    <property type="gene ID" value="T459_18637"/>
</dbReference>
<dbReference type="InterPro" id="IPR032799">
    <property type="entry name" value="TAXi_C"/>
</dbReference>
<comment type="caution">
    <text evidence="2">The sequence shown here is derived from an EMBL/GenBank/DDBJ whole genome shotgun (WGS) entry which is preliminary data.</text>
</comment>
<dbReference type="PANTHER" id="PTHR13683:SF850">
    <property type="entry name" value="PEPTIDASE A1 DOMAIN-CONTAINING PROTEIN"/>
    <property type="match status" value="1"/>
</dbReference>
<reference evidence="2 3" key="2">
    <citation type="journal article" date="2017" name="Genome Biol.">
        <title>New reference genome sequences of hot pepper reveal the massive evolution of plant disease-resistance genes by retroduplication.</title>
        <authorList>
            <person name="Kim S."/>
            <person name="Park J."/>
            <person name="Yeom S.I."/>
            <person name="Kim Y.M."/>
            <person name="Seo E."/>
            <person name="Kim K.T."/>
            <person name="Kim M.S."/>
            <person name="Lee J.M."/>
            <person name="Cheong K."/>
            <person name="Shin H.S."/>
            <person name="Kim S.B."/>
            <person name="Han K."/>
            <person name="Lee J."/>
            <person name="Park M."/>
            <person name="Lee H.A."/>
            <person name="Lee H.Y."/>
            <person name="Lee Y."/>
            <person name="Oh S."/>
            <person name="Lee J.H."/>
            <person name="Choi E."/>
            <person name="Choi E."/>
            <person name="Lee S.E."/>
            <person name="Jeon J."/>
            <person name="Kim H."/>
            <person name="Choi G."/>
            <person name="Song H."/>
            <person name="Lee J."/>
            <person name="Lee S.C."/>
            <person name="Kwon J.K."/>
            <person name="Lee H.Y."/>
            <person name="Koo N."/>
            <person name="Hong Y."/>
            <person name="Kim R.W."/>
            <person name="Kang W.H."/>
            <person name="Huh J.H."/>
            <person name="Kang B.C."/>
            <person name="Yang T.J."/>
            <person name="Lee Y.H."/>
            <person name="Bennetzen J.L."/>
            <person name="Choi D."/>
        </authorList>
    </citation>
    <scope>NUCLEOTIDE SEQUENCE [LARGE SCALE GENOMIC DNA]</scope>
    <source>
        <strain evidence="3">cv. CM334</strain>
    </source>
</reference>
<dbReference type="Gene3D" id="2.40.70.10">
    <property type="entry name" value="Acid Proteases"/>
    <property type="match status" value="1"/>
</dbReference>
<evidence type="ECO:0000313" key="2">
    <source>
        <dbReference type="EMBL" id="PHT75115.1"/>
    </source>
</evidence>
<proteinExistence type="predicted"/>
<dbReference type="GO" id="GO:0004190">
    <property type="term" value="F:aspartic-type endopeptidase activity"/>
    <property type="evidence" value="ECO:0007669"/>
    <property type="project" value="InterPro"/>
</dbReference>
<feature type="domain" description="Xylanase inhibitor C-terminal" evidence="1">
    <location>
        <begin position="94"/>
        <end position="208"/>
    </location>
</feature>
<accession>A0A2G2YZS8</accession>
<dbReference type="InterPro" id="IPR001461">
    <property type="entry name" value="Aspartic_peptidase_A1"/>
</dbReference>
<dbReference type="PANTHER" id="PTHR13683">
    <property type="entry name" value="ASPARTYL PROTEASES"/>
    <property type="match status" value="1"/>
</dbReference>
<gene>
    <name evidence="2" type="ORF">T459_18637</name>
</gene>
<organism evidence="2 3">
    <name type="scientific">Capsicum annuum</name>
    <name type="common">Capsicum pepper</name>
    <dbReference type="NCBI Taxonomy" id="4072"/>
    <lineage>
        <taxon>Eukaryota</taxon>
        <taxon>Viridiplantae</taxon>
        <taxon>Streptophyta</taxon>
        <taxon>Embryophyta</taxon>
        <taxon>Tracheophyta</taxon>
        <taxon>Spermatophyta</taxon>
        <taxon>Magnoliopsida</taxon>
        <taxon>eudicotyledons</taxon>
        <taxon>Gunneridae</taxon>
        <taxon>Pentapetalae</taxon>
        <taxon>asterids</taxon>
        <taxon>lamiids</taxon>
        <taxon>Solanales</taxon>
        <taxon>Solanaceae</taxon>
        <taxon>Solanoideae</taxon>
        <taxon>Capsiceae</taxon>
        <taxon>Capsicum</taxon>
    </lineage>
</organism>
<protein>
    <recommendedName>
        <fullName evidence="1">Xylanase inhibitor C-terminal domain-containing protein</fullName>
    </recommendedName>
</protein>
<dbReference type="SUPFAM" id="SSF50630">
    <property type="entry name" value="Acid proteases"/>
    <property type="match status" value="1"/>
</dbReference>
<dbReference type="InterPro" id="IPR021109">
    <property type="entry name" value="Peptidase_aspartic_dom_sf"/>
</dbReference>
<sequence length="213" mass="23843">MAEEVITFVLDQNQERIHFGCGKDQTSGKPVFGGYYSGIACLGRRVLSGGYSLPSQFEAYIMAMCLPGTYSIKGSTISFHTTEENIRRDITKFRTVITRFPRDFYTVFRDTFKQEVVEIPLFGSPVGPLDTCFIEDPGFVPNFPIVKMYFGHRDPNNLLLLKQLRVVVHIRGLFCLMPWDSGVALIGSTQLQGLGLTFDTAANTLSFELDACN</sequence>
<dbReference type="EMBL" id="AYRZ02000007">
    <property type="protein sequence ID" value="PHT75115.1"/>
    <property type="molecule type" value="Genomic_DNA"/>
</dbReference>
<reference evidence="2 3" key="1">
    <citation type="journal article" date="2014" name="Nat. Genet.">
        <title>Genome sequence of the hot pepper provides insights into the evolution of pungency in Capsicum species.</title>
        <authorList>
            <person name="Kim S."/>
            <person name="Park M."/>
            <person name="Yeom S.I."/>
            <person name="Kim Y.M."/>
            <person name="Lee J.M."/>
            <person name="Lee H.A."/>
            <person name="Seo E."/>
            <person name="Choi J."/>
            <person name="Cheong K."/>
            <person name="Kim K.T."/>
            <person name="Jung K."/>
            <person name="Lee G.W."/>
            <person name="Oh S.K."/>
            <person name="Bae C."/>
            <person name="Kim S.B."/>
            <person name="Lee H.Y."/>
            <person name="Kim S.Y."/>
            <person name="Kim M.S."/>
            <person name="Kang B.C."/>
            <person name="Jo Y.D."/>
            <person name="Yang H.B."/>
            <person name="Jeong H.J."/>
            <person name="Kang W.H."/>
            <person name="Kwon J.K."/>
            <person name="Shin C."/>
            <person name="Lim J.Y."/>
            <person name="Park J.H."/>
            <person name="Huh J.H."/>
            <person name="Kim J.S."/>
            <person name="Kim B.D."/>
            <person name="Cohen O."/>
            <person name="Paran I."/>
            <person name="Suh M.C."/>
            <person name="Lee S.B."/>
            <person name="Kim Y.K."/>
            <person name="Shin Y."/>
            <person name="Noh S.J."/>
            <person name="Park J."/>
            <person name="Seo Y.S."/>
            <person name="Kwon S.Y."/>
            <person name="Kim H.A."/>
            <person name="Park J.M."/>
            <person name="Kim H.J."/>
            <person name="Choi S.B."/>
            <person name="Bosland P.W."/>
            <person name="Reeves G."/>
            <person name="Jo S.H."/>
            <person name="Lee B.W."/>
            <person name="Cho H.T."/>
            <person name="Choi H.S."/>
            <person name="Lee M.S."/>
            <person name="Yu Y."/>
            <person name="Do Choi Y."/>
            <person name="Park B.S."/>
            <person name="van Deynze A."/>
            <person name="Ashrafi H."/>
            <person name="Hill T."/>
            <person name="Kim W.T."/>
            <person name="Pai H.S."/>
            <person name="Ahn H.K."/>
            <person name="Yeam I."/>
            <person name="Giovannoni J.J."/>
            <person name="Rose J.K."/>
            <person name="Sorensen I."/>
            <person name="Lee S.J."/>
            <person name="Kim R.W."/>
            <person name="Choi I.Y."/>
            <person name="Choi B.S."/>
            <person name="Lim J.S."/>
            <person name="Lee Y.H."/>
            <person name="Choi D."/>
        </authorList>
    </citation>
    <scope>NUCLEOTIDE SEQUENCE [LARGE SCALE GENOMIC DNA]</scope>
    <source>
        <strain evidence="3">cv. CM334</strain>
    </source>
</reference>
<evidence type="ECO:0000259" key="1">
    <source>
        <dbReference type="Pfam" id="PF14541"/>
    </source>
</evidence>
<evidence type="ECO:0000313" key="3">
    <source>
        <dbReference type="Proteomes" id="UP000222542"/>
    </source>
</evidence>
<dbReference type="AlphaFoldDB" id="A0A2G2YZS8"/>
<dbReference type="GO" id="GO:0006508">
    <property type="term" value="P:proteolysis"/>
    <property type="evidence" value="ECO:0007669"/>
    <property type="project" value="InterPro"/>
</dbReference>
<dbReference type="Proteomes" id="UP000222542">
    <property type="component" value="Unassembled WGS sequence"/>
</dbReference>